<evidence type="ECO:0000256" key="2">
    <source>
        <dbReference type="SAM" id="MobiDB-lite"/>
    </source>
</evidence>
<sequence>MGTDREFDIVLYGATGFVGKLTAAYLAKAGADARIALAGRSEDKLLAVRESLGESAQSWELIAADASQPSSLDAMAARTQVVVTTVGPYLKYGLPLVAACAAAGTDYADLTGESLFIHECIDLFHKQAIDTGSRIVHSCGFDSIPSDLTVFALHRRAEQDKSGELAETNLVVRTFAGGVSGGTVASMLELMRAASTDPEARRVMNDPYTLTPDRAAEPELGGQPDLRWRRGGDIAPELDGYWAGPFVMAAANTRIVRRSNALLDYGYGRRFEYAEQMSMGRSFAAPVTTAVSAGANNVLMALGSRYFNRLPSKLIERIVPKPGTGPSERARDNGHYTVETYTTTTTGARYRATMSQKGDPGYKATSVLLGESALALAFDRDRLTDLRGVLTPAAAMGDALLARFPAAEVLLETTRLA</sequence>
<dbReference type="Gene3D" id="3.40.50.720">
    <property type="entry name" value="NAD(P)-binding Rossmann-like Domain"/>
    <property type="match status" value="1"/>
</dbReference>
<name>A0A1X0JT42_9MYCO</name>
<dbReference type="GO" id="GO:0009247">
    <property type="term" value="P:glycolipid biosynthetic process"/>
    <property type="evidence" value="ECO:0007669"/>
    <property type="project" value="TreeGrafter"/>
</dbReference>
<dbReference type="PANTHER" id="PTHR12286:SF5">
    <property type="entry name" value="SACCHAROPINE DEHYDROGENASE-LIKE OXIDOREDUCTASE"/>
    <property type="match status" value="1"/>
</dbReference>
<dbReference type="Proteomes" id="UP000192411">
    <property type="component" value="Unassembled WGS sequence"/>
</dbReference>
<dbReference type="OrthoDB" id="4369409at2"/>
<keyword evidence="5" id="KW-1185">Reference proteome</keyword>
<dbReference type="EMBL" id="MVIM01000004">
    <property type="protein sequence ID" value="ORB66028.1"/>
    <property type="molecule type" value="Genomic_DNA"/>
</dbReference>
<dbReference type="Pfam" id="PF03435">
    <property type="entry name" value="Sacchrp_dh_NADP"/>
    <property type="match status" value="1"/>
</dbReference>
<proteinExistence type="inferred from homology"/>
<evidence type="ECO:0000259" key="3">
    <source>
        <dbReference type="Pfam" id="PF03435"/>
    </source>
</evidence>
<protein>
    <submittedName>
        <fullName evidence="4">Enoyl-ACP reductase</fullName>
    </submittedName>
</protein>
<dbReference type="PANTHER" id="PTHR12286">
    <property type="entry name" value="SACCHAROPINE DEHYDROGENASE-LIKE OXIDOREDUCTASE"/>
    <property type="match status" value="1"/>
</dbReference>
<dbReference type="InterPro" id="IPR036291">
    <property type="entry name" value="NAD(P)-bd_dom_sf"/>
</dbReference>
<organism evidence="4 5">
    <name type="scientific">Mycolicibacterium tusciae</name>
    <dbReference type="NCBI Taxonomy" id="75922"/>
    <lineage>
        <taxon>Bacteria</taxon>
        <taxon>Bacillati</taxon>
        <taxon>Actinomycetota</taxon>
        <taxon>Actinomycetes</taxon>
        <taxon>Mycobacteriales</taxon>
        <taxon>Mycobacteriaceae</taxon>
        <taxon>Mycolicibacterium</taxon>
    </lineage>
</organism>
<reference evidence="4 5" key="1">
    <citation type="submission" date="2017-02" db="EMBL/GenBank/DDBJ databases">
        <title>The new phylogeny of genus Mycobacterium.</title>
        <authorList>
            <person name="Tortoli E."/>
            <person name="Trovato A."/>
            <person name="Cirillo D.M."/>
        </authorList>
    </citation>
    <scope>NUCLEOTIDE SEQUENCE [LARGE SCALE GENOMIC DNA]</scope>
    <source>
        <strain evidence="4 5">DSM 44338</strain>
    </source>
</reference>
<accession>A0A1X0JT42</accession>
<dbReference type="RefSeq" id="WP_083125201.1">
    <property type="nucleotide sequence ID" value="NZ_MVIM01000004.1"/>
</dbReference>
<dbReference type="STRING" id="75922.BST47_09030"/>
<feature type="domain" description="Saccharopine dehydrogenase NADP binding" evidence="3">
    <location>
        <begin position="9"/>
        <end position="111"/>
    </location>
</feature>
<comment type="caution">
    <text evidence="4">The sequence shown here is derived from an EMBL/GenBank/DDBJ whole genome shotgun (WGS) entry which is preliminary data.</text>
</comment>
<dbReference type="GO" id="GO:0005886">
    <property type="term" value="C:plasma membrane"/>
    <property type="evidence" value="ECO:0007669"/>
    <property type="project" value="TreeGrafter"/>
</dbReference>
<gene>
    <name evidence="4" type="ORF">BST47_09030</name>
</gene>
<feature type="region of interest" description="Disordered" evidence="2">
    <location>
        <begin position="209"/>
        <end position="228"/>
    </location>
</feature>
<evidence type="ECO:0000313" key="4">
    <source>
        <dbReference type="EMBL" id="ORB66028.1"/>
    </source>
</evidence>
<dbReference type="InterPro" id="IPR051276">
    <property type="entry name" value="Saccharopine_DH-like_oxidrdct"/>
</dbReference>
<dbReference type="FunFam" id="3.40.50.720:FF:000413">
    <property type="entry name" value="Trans-acting enoyl reductase"/>
    <property type="match status" value="1"/>
</dbReference>
<dbReference type="InterPro" id="IPR005097">
    <property type="entry name" value="Sacchrp_dh_NADP-bd"/>
</dbReference>
<comment type="similarity">
    <text evidence="1">Belongs to the saccharopine dehydrogenase family. Enoyl reductase subfamily.</text>
</comment>
<dbReference type="AlphaFoldDB" id="A0A1X0JT42"/>
<evidence type="ECO:0000313" key="5">
    <source>
        <dbReference type="Proteomes" id="UP000192411"/>
    </source>
</evidence>
<dbReference type="SUPFAM" id="SSF51735">
    <property type="entry name" value="NAD(P)-binding Rossmann-fold domains"/>
    <property type="match status" value="1"/>
</dbReference>
<evidence type="ECO:0000256" key="1">
    <source>
        <dbReference type="ARBA" id="ARBA00010591"/>
    </source>
</evidence>